<dbReference type="Pfam" id="PF01925">
    <property type="entry name" value="TauE"/>
    <property type="match status" value="1"/>
</dbReference>
<feature type="transmembrane region" description="Helical" evidence="8">
    <location>
        <begin position="169"/>
        <end position="192"/>
    </location>
</feature>
<dbReference type="RefSeq" id="WP_066563461.1">
    <property type="nucleotide sequence ID" value="NZ_CP015622.1"/>
</dbReference>
<dbReference type="PANTHER" id="PTHR30269:SF37">
    <property type="entry name" value="MEMBRANE TRANSPORTER PROTEIN"/>
    <property type="match status" value="1"/>
</dbReference>
<dbReference type="KEGG" id="ccjz:ccrud_00695"/>
<evidence type="ECO:0000256" key="6">
    <source>
        <dbReference type="ARBA" id="ARBA00022989"/>
    </source>
</evidence>
<dbReference type="AlphaFoldDB" id="A0A172QQB8"/>
<keyword evidence="7 8" id="KW-0472">Membrane</keyword>
<gene>
    <name evidence="9" type="ORF">ccrud_00695</name>
</gene>
<keyword evidence="10" id="KW-1185">Reference proteome</keyword>
<protein>
    <recommendedName>
        <fullName evidence="8">Probable membrane transporter protein</fullName>
    </recommendedName>
</protein>
<feature type="transmembrane region" description="Helical" evidence="8">
    <location>
        <begin position="99"/>
        <end position="117"/>
    </location>
</feature>
<evidence type="ECO:0000256" key="8">
    <source>
        <dbReference type="RuleBase" id="RU363041"/>
    </source>
</evidence>
<keyword evidence="4 8" id="KW-1003">Cell membrane</keyword>
<sequence length="252" mass="26708">MIVLTIATVLLASVLIGALLQRITGLGVGLVTGPVLTTLLGPLAGVTMVNGLSIINAVNNAWSVRKRTDWKRFRILAGALVIGSLPAVAVVYFLNGPWLLIFVGVMVLLALGVSLFPTEQFRIKEEAKLPMIFFGIIAGFMSTIAGIAGPSLTVYARLSRWDYRDFVATLHPVLLVANTVSFLLKVILIGGLDFGGAPAWLWIGAVAMIFVGAWLGEIVNAKISTPMAKRIATILAGAGAAVVLFRGIMELV</sequence>
<keyword evidence="3" id="KW-0813">Transport</keyword>
<dbReference type="OrthoDB" id="3872971at2"/>
<organism evidence="9 10">
    <name type="scientific">Corynebacterium crudilactis</name>
    <dbReference type="NCBI Taxonomy" id="1652495"/>
    <lineage>
        <taxon>Bacteria</taxon>
        <taxon>Bacillati</taxon>
        <taxon>Actinomycetota</taxon>
        <taxon>Actinomycetes</taxon>
        <taxon>Mycobacteriales</taxon>
        <taxon>Corynebacteriaceae</taxon>
        <taxon>Corynebacterium</taxon>
    </lineage>
</organism>
<dbReference type="InterPro" id="IPR052017">
    <property type="entry name" value="TSUP"/>
</dbReference>
<dbReference type="EMBL" id="CP015622">
    <property type="protein sequence ID" value="ANE02886.1"/>
    <property type="molecule type" value="Genomic_DNA"/>
</dbReference>
<evidence type="ECO:0000256" key="5">
    <source>
        <dbReference type="ARBA" id="ARBA00022692"/>
    </source>
</evidence>
<keyword evidence="5 8" id="KW-0812">Transmembrane</keyword>
<dbReference type="InterPro" id="IPR002781">
    <property type="entry name" value="TM_pro_TauE-like"/>
</dbReference>
<keyword evidence="6 8" id="KW-1133">Transmembrane helix</keyword>
<proteinExistence type="inferred from homology"/>
<feature type="transmembrane region" description="Helical" evidence="8">
    <location>
        <begin position="75"/>
        <end position="93"/>
    </location>
</feature>
<evidence type="ECO:0000256" key="3">
    <source>
        <dbReference type="ARBA" id="ARBA00022448"/>
    </source>
</evidence>
<feature type="transmembrane region" description="Helical" evidence="8">
    <location>
        <begin position="231"/>
        <end position="249"/>
    </location>
</feature>
<comment type="subcellular location">
    <subcellularLocation>
        <location evidence="1 8">Cell membrane</location>
        <topology evidence="1 8">Multi-pass membrane protein</topology>
    </subcellularLocation>
</comment>
<dbReference type="STRING" id="1652495.ccrud_00695"/>
<evidence type="ECO:0000256" key="2">
    <source>
        <dbReference type="ARBA" id="ARBA00009142"/>
    </source>
</evidence>
<evidence type="ECO:0000313" key="9">
    <source>
        <dbReference type="EMBL" id="ANE02886.1"/>
    </source>
</evidence>
<comment type="similarity">
    <text evidence="2 8">Belongs to the 4-toluene sulfonate uptake permease (TSUP) (TC 2.A.102) family.</text>
</comment>
<dbReference type="PANTHER" id="PTHR30269">
    <property type="entry name" value="TRANSMEMBRANE PROTEIN YFCA"/>
    <property type="match status" value="1"/>
</dbReference>
<evidence type="ECO:0000256" key="1">
    <source>
        <dbReference type="ARBA" id="ARBA00004651"/>
    </source>
</evidence>
<dbReference type="Proteomes" id="UP000076929">
    <property type="component" value="Chromosome"/>
</dbReference>
<evidence type="ECO:0000256" key="7">
    <source>
        <dbReference type="ARBA" id="ARBA00023136"/>
    </source>
</evidence>
<dbReference type="GO" id="GO:0005886">
    <property type="term" value="C:plasma membrane"/>
    <property type="evidence" value="ECO:0007669"/>
    <property type="project" value="UniProtKB-SubCell"/>
</dbReference>
<accession>A0A172QQB8</accession>
<name>A0A172QQB8_9CORY</name>
<feature type="transmembrane region" description="Helical" evidence="8">
    <location>
        <begin position="35"/>
        <end position="55"/>
    </location>
</feature>
<evidence type="ECO:0000256" key="4">
    <source>
        <dbReference type="ARBA" id="ARBA00022475"/>
    </source>
</evidence>
<feature type="transmembrane region" description="Helical" evidence="8">
    <location>
        <begin position="199"/>
        <end position="219"/>
    </location>
</feature>
<reference evidence="9 10" key="1">
    <citation type="submission" date="2016-05" db="EMBL/GenBank/DDBJ databases">
        <title>Complete genome sequence of Corynebacterium crudilactis, a new Corynebacterium species isolated from raw cow's milk.</title>
        <authorList>
            <person name="Christian R."/>
            <person name="Zimmermann J."/>
            <person name="Lipski A."/>
            <person name="Kalinowski J."/>
        </authorList>
    </citation>
    <scope>NUCLEOTIDE SEQUENCE [LARGE SCALE GENOMIC DNA]</scope>
    <source>
        <strain evidence="9 10">JZ16</strain>
    </source>
</reference>
<feature type="transmembrane region" description="Helical" evidence="8">
    <location>
        <begin position="129"/>
        <end position="149"/>
    </location>
</feature>
<evidence type="ECO:0000313" key="10">
    <source>
        <dbReference type="Proteomes" id="UP000076929"/>
    </source>
</evidence>